<proteinExistence type="predicted"/>
<dbReference type="EMBL" id="CM056741">
    <property type="protein sequence ID" value="KAJ8686481.1"/>
    <property type="molecule type" value="Genomic_DNA"/>
</dbReference>
<reference evidence="1" key="1">
    <citation type="submission" date="2023-04" db="EMBL/GenBank/DDBJ databases">
        <title>A chromosome-level genome assembly of the parasitoid wasp Eretmocerus hayati.</title>
        <authorList>
            <person name="Zhong Y."/>
            <person name="Liu S."/>
            <person name="Liu Y."/>
        </authorList>
    </citation>
    <scope>NUCLEOTIDE SEQUENCE</scope>
    <source>
        <strain evidence="1">ZJU_SS_LIU_2023</strain>
    </source>
</reference>
<name>A0ACC2PSI0_9HYME</name>
<organism evidence="1 2">
    <name type="scientific">Eretmocerus hayati</name>
    <dbReference type="NCBI Taxonomy" id="131215"/>
    <lineage>
        <taxon>Eukaryota</taxon>
        <taxon>Metazoa</taxon>
        <taxon>Ecdysozoa</taxon>
        <taxon>Arthropoda</taxon>
        <taxon>Hexapoda</taxon>
        <taxon>Insecta</taxon>
        <taxon>Pterygota</taxon>
        <taxon>Neoptera</taxon>
        <taxon>Endopterygota</taxon>
        <taxon>Hymenoptera</taxon>
        <taxon>Apocrita</taxon>
        <taxon>Proctotrupomorpha</taxon>
        <taxon>Chalcidoidea</taxon>
        <taxon>Aphelinidae</taxon>
        <taxon>Aphelininae</taxon>
        <taxon>Eretmocerus</taxon>
    </lineage>
</organism>
<dbReference type="Proteomes" id="UP001239111">
    <property type="component" value="Chromosome 1"/>
</dbReference>
<comment type="caution">
    <text evidence="1">The sequence shown here is derived from an EMBL/GenBank/DDBJ whole genome shotgun (WGS) entry which is preliminary data.</text>
</comment>
<accession>A0ACC2PSI0</accession>
<keyword evidence="2" id="KW-1185">Reference proteome</keyword>
<gene>
    <name evidence="1" type="ORF">QAD02_022275</name>
</gene>
<evidence type="ECO:0000313" key="1">
    <source>
        <dbReference type="EMBL" id="KAJ8686481.1"/>
    </source>
</evidence>
<protein>
    <submittedName>
        <fullName evidence="1">Uncharacterized protein</fullName>
    </submittedName>
</protein>
<sequence length="160" mass="17705">MLPPEAIGSVAVKVVKLIVGVIILIMYRFGCHGNFLGVGGAWDLYSEKSPDAEIIASGIFIGFFLYTSVILITYCLGSWENKKTIVEVLMNFVGMFMFIVIGAAALHYWFGYAPEYNRYPTGGERKIGLALGFLCILEGIAYLVDLGFTVLNFAKDEFDF</sequence>
<evidence type="ECO:0000313" key="2">
    <source>
        <dbReference type="Proteomes" id="UP001239111"/>
    </source>
</evidence>